<dbReference type="EMBL" id="JAGTJS010000015">
    <property type="protein sequence ID" value="KAH7247918.1"/>
    <property type="molecule type" value="Genomic_DNA"/>
</dbReference>
<evidence type="ECO:0000313" key="1">
    <source>
        <dbReference type="EMBL" id="KAH7247918.1"/>
    </source>
</evidence>
<dbReference type="AlphaFoldDB" id="A0A9P9K4P7"/>
<dbReference type="Proteomes" id="UP000736672">
    <property type="component" value="Unassembled WGS sequence"/>
</dbReference>
<dbReference type="OrthoDB" id="5431013at2759"/>
<name>A0A9P9K4P7_FUSSL</name>
<accession>A0A9P9K4P7</accession>
<evidence type="ECO:0000313" key="2">
    <source>
        <dbReference type="Proteomes" id="UP000736672"/>
    </source>
</evidence>
<organism evidence="1 2">
    <name type="scientific">Fusarium solani</name>
    <name type="common">Filamentous fungus</name>
    <dbReference type="NCBI Taxonomy" id="169388"/>
    <lineage>
        <taxon>Eukaryota</taxon>
        <taxon>Fungi</taxon>
        <taxon>Dikarya</taxon>
        <taxon>Ascomycota</taxon>
        <taxon>Pezizomycotina</taxon>
        <taxon>Sordariomycetes</taxon>
        <taxon>Hypocreomycetidae</taxon>
        <taxon>Hypocreales</taxon>
        <taxon>Nectriaceae</taxon>
        <taxon>Fusarium</taxon>
        <taxon>Fusarium solani species complex</taxon>
    </lineage>
</organism>
<gene>
    <name evidence="1" type="ORF">B0J15DRAFT_563327</name>
</gene>
<comment type="caution">
    <text evidence="1">The sequence shown here is derived from an EMBL/GenBank/DDBJ whole genome shotgun (WGS) entry which is preliminary data.</text>
</comment>
<keyword evidence="2" id="KW-1185">Reference proteome</keyword>
<sequence length="457" mass="51509">MAEAFAVVGGVASLVQLADASIRICLCLFTFFSTLNSLQPEFHHHVIVIKDVHDSIQIMRKTINGQRLTEDEGKALGRQLDSITQELSSLEKVTAGKDLTKLWAKVAWALKSTETDRSLQRLENHKTSLMLLLQALNLGQAERILSSQASVQTHIQSLAQQQKKDAAARRSDFKSIIEELGNVIRALDTILDLYDQSLKDGFSSMSREIRVSQEHVGNAVRNELLRQLRPLIEELLTKSEIQNMALLEQLRVVVDDAATKFWKHRTTEGDQEQPFIARNKSPTQNLLDSADGEKHYRPSVMARPVMQEEHTDGLNPASTSLTPTSHTWRSTVASKSSHWGKIPHIGSFRIEYRTHTERNRRFCTFQIDFWPSSIFLRKRGLSLKYSSRPDSQGYIALCPSIAVRPIISQKDPIWGIIENDDVDYVIELFQDGENGPFDQNDHGVSLLMVDSGAKNTA</sequence>
<protein>
    <recommendedName>
        <fullName evidence="3">Fungal N-terminal domain-containing protein</fullName>
    </recommendedName>
</protein>
<evidence type="ECO:0008006" key="3">
    <source>
        <dbReference type="Google" id="ProtNLM"/>
    </source>
</evidence>
<proteinExistence type="predicted"/>
<reference evidence="1" key="1">
    <citation type="journal article" date="2021" name="Nat. Commun.">
        <title>Genetic determinants of endophytism in the Arabidopsis root mycobiome.</title>
        <authorList>
            <person name="Mesny F."/>
            <person name="Miyauchi S."/>
            <person name="Thiergart T."/>
            <person name="Pickel B."/>
            <person name="Atanasova L."/>
            <person name="Karlsson M."/>
            <person name="Huettel B."/>
            <person name="Barry K.W."/>
            <person name="Haridas S."/>
            <person name="Chen C."/>
            <person name="Bauer D."/>
            <person name="Andreopoulos W."/>
            <person name="Pangilinan J."/>
            <person name="LaButti K."/>
            <person name="Riley R."/>
            <person name="Lipzen A."/>
            <person name="Clum A."/>
            <person name="Drula E."/>
            <person name="Henrissat B."/>
            <person name="Kohler A."/>
            <person name="Grigoriev I.V."/>
            <person name="Martin F.M."/>
            <person name="Hacquard S."/>
        </authorList>
    </citation>
    <scope>NUCLEOTIDE SEQUENCE</scope>
    <source>
        <strain evidence="1">FSSC 5 MPI-SDFR-AT-0091</strain>
    </source>
</reference>